<evidence type="ECO:0000259" key="3">
    <source>
        <dbReference type="PROSITE" id="PS50102"/>
    </source>
</evidence>
<dbReference type="GO" id="GO:0003723">
    <property type="term" value="F:RNA binding"/>
    <property type="evidence" value="ECO:0007669"/>
    <property type="project" value="UniProtKB-UniRule"/>
</dbReference>
<accession>A0A7S0Y790</accession>
<dbReference type="InterPro" id="IPR000504">
    <property type="entry name" value="RRM_dom"/>
</dbReference>
<evidence type="ECO:0000313" key="6">
    <source>
        <dbReference type="EMBL" id="CAD8760560.1"/>
    </source>
</evidence>
<dbReference type="PANTHER" id="PTHR22792">
    <property type="entry name" value="LUPUS LA PROTEIN-RELATED"/>
    <property type="match status" value="1"/>
</dbReference>
<dbReference type="InterPro" id="IPR006630">
    <property type="entry name" value="La_HTH"/>
</dbReference>
<dbReference type="Gene3D" id="1.10.10.10">
    <property type="entry name" value="Winged helix-like DNA-binding domain superfamily/Winged helix DNA-binding domain"/>
    <property type="match status" value="1"/>
</dbReference>
<evidence type="ECO:0000256" key="1">
    <source>
        <dbReference type="ARBA" id="ARBA00022884"/>
    </source>
</evidence>
<dbReference type="Pfam" id="PF08777">
    <property type="entry name" value="RRM_3"/>
    <property type="match status" value="1"/>
</dbReference>
<dbReference type="AlphaFoldDB" id="A0A7S0Y790"/>
<dbReference type="CDD" id="cd00590">
    <property type="entry name" value="RRM_SF"/>
    <property type="match status" value="1"/>
</dbReference>
<dbReference type="InterPro" id="IPR045180">
    <property type="entry name" value="La_dom_prot"/>
</dbReference>
<evidence type="ECO:0000259" key="5">
    <source>
        <dbReference type="PROSITE" id="PS51939"/>
    </source>
</evidence>
<organism evidence="6">
    <name type="scientific">Pseudo-nitzschia delicatissima</name>
    <dbReference type="NCBI Taxonomy" id="44447"/>
    <lineage>
        <taxon>Eukaryota</taxon>
        <taxon>Sar</taxon>
        <taxon>Stramenopiles</taxon>
        <taxon>Ochrophyta</taxon>
        <taxon>Bacillariophyta</taxon>
        <taxon>Bacillariophyceae</taxon>
        <taxon>Bacillariophycidae</taxon>
        <taxon>Bacillariales</taxon>
        <taxon>Bacillariaceae</taxon>
        <taxon>Pseudo-nitzschia</taxon>
    </lineage>
</organism>
<feature type="domain" description="RRM" evidence="3">
    <location>
        <begin position="133"/>
        <end position="237"/>
    </location>
</feature>
<dbReference type="PROSITE" id="PS51939">
    <property type="entry name" value="XRRM"/>
    <property type="match status" value="1"/>
</dbReference>
<dbReference type="InterPro" id="IPR036390">
    <property type="entry name" value="WH_DNA-bd_sf"/>
</dbReference>
<evidence type="ECO:0000256" key="2">
    <source>
        <dbReference type="PROSITE-ProRule" id="PRU00332"/>
    </source>
</evidence>
<evidence type="ECO:0008006" key="7">
    <source>
        <dbReference type="Google" id="ProtNLM"/>
    </source>
</evidence>
<dbReference type="InterPro" id="IPR035979">
    <property type="entry name" value="RBD_domain_sf"/>
</dbReference>
<keyword evidence="1 2" id="KW-0694">RNA-binding</keyword>
<proteinExistence type="predicted"/>
<gene>
    <name evidence="6" type="ORF">PDEL1432_LOCUS600</name>
</gene>
<feature type="domain" description="HTH La-type RNA-binding" evidence="4">
    <location>
        <begin position="34"/>
        <end position="126"/>
    </location>
</feature>
<dbReference type="SMART" id="SM00360">
    <property type="entry name" value="RRM"/>
    <property type="match status" value="1"/>
</dbReference>
<dbReference type="PROSITE" id="PS50102">
    <property type="entry name" value="RRM"/>
    <property type="match status" value="1"/>
</dbReference>
<dbReference type="SMART" id="SM00715">
    <property type="entry name" value="LA"/>
    <property type="match status" value="1"/>
</dbReference>
<dbReference type="EMBL" id="HBFL01000821">
    <property type="protein sequence ID" value="CAD8760560.1"/>
    <property type="molecule type" value="Transcribed_RNA"/>
</dbReference>
<evidence type="ECO:0000259" key="4">
    <source>
        <dbReference type="PROSITE" id="PS50961"/>
    </source>
</evidence>
<name>A0A7S0Y790_9STRA</name>
<dbReference type="InterPro" id="IPR036388">
    <property type="entry name" value="WH-like_DNA-bd_sf"/>
</dbReference>
<dbReference type="PROSITE" id="PS50961">
    <property type="entry name" value="HTH_LA"/>
    <property type="match status" value="1"/>
</dbReference>
<sequence>MLQLPFTKTNSTSLVEKFLPYITMVEETTDVAVKAEDPKAIEGLKERLEFFFSDANIRQDVFIRKLLMNSDEKSVGVDVLLRFNTIKKFSDESSVLIQAAKELKDSLVVDEEKMTITRVTPFTIDMMNQNIPKSLLVKNLPINESKQYDVKVDELRELFENYGKVALVKLKFSSPPFSGKEDYYGPSKKRRNFPSGSANIEFHTQEDLEKAAEATLTTKGGETVEPKDKIELGATETRKSATELGVMLLSEFVASCKDKKEKRGDKKRSKPHPEADEIPKFTFDWKPKCVIKVKGLPEGCDREAMLSAIGKGLDVSAEEVMDRKIYVDYSRGQKDGAIRFPEPSDSVEELAKKLKAGDLKILDAAVEDAAILEGDEEKKYWEDFIEFKNKQAIQRAEEKKNRGGKNKRHKFGR</sequence>
<dbReference type="GO" id="GO:1990904">
    <property type="term" value="C:ribonucleoprotein complex"/>
    <property type="evidence" value="ECO:0007669"/>
    <property type="project" value="UniProtKB-UniRule"/>
</dbReference>
<reference evidence="6" key="1">
    <citation type="submission" date="2021-01" db="EMBL/GenBank/DDBJ databases">
        <authorList>
            <person name="Corre E."/>
            <person name="Pelletier E."/>
            <person name="Niang G."/>
            <person name="Scheremetjew M."/>
            <person name="Finn R."/>
            <person name="Kale V."/>
            <person name="Holt S."/>
            <person name="Cochrane G."/>
            <person name="Meng A."/>
            <person name="Brown T."/>
            <person name="Cohen L."/>
        </authorList>
    </citation>
    <scope>NUCLEOTIDE SEQUENCE</scope>
    <source>
        <strain evidence="6">UNC1205</strain>
    </source>
</reference>
<dbReference type="Gene3D" id="3.30.70.330">
    <property type="match status" value="2"/>
</dbReference>
<dbReference type="SUPFAM" id="SSF54928">
    <property type="entry name" value="RNA-binding domain, RBD"/>
    <property type="match status" value="1"/>
</dbReference>
<protein>
    <recommendedName>
        <fullName evidence="7">HTH La-type RNA-binding domain-containing protein</fullName>
    </recommendedName>
</protein>
<dbReference type="Pfam" id="PF05383">
    <property type="entry name" value="La"/>
    <property type="match status" value="1"/>
</dbReference>
<dbReference type="InterPro" id="IPR012677">
    <property type="entry name" value="Nucleotide-bd_a/b_plait_sf"/>
</dbReference>
<dbReference type="InterPro" id="IPR014886">
    <property type="entry name" value="La_xRRM"/>
</dbReference>
<dbReference type="SUPFAM" id="SSF46785">
    <property type="entry name" value="Winged helix' DNA-binding domain"/>
    <property type="match status" value="1"/>
</dbReference>
<feature type="domain" description="XRRM" evidence="5">
    <location>
        <begin position="284"/>
        <end position="413"/>
    </location>
</feature>